<accession>F8JT56</accession>
<organism evidence="2 3">
    <name type="scientific">Streptantibioticus cattleyicolor (strain ATCC 35852 / DSM 46488 / JCM 4925 / NBRC 14057 / NRRL 8057)</name>
    <name type="common">Streptomyces cattleya</name>
    <dbReference type="NCBI Taxonomy" id="1003195"/>
    <lineage>
        <taxon>Bacteria</taxon>
        <taxon>Bacillati</taxon>
        <taxon>Actinomycetota</taxon>
        <taxon>Actinomycetes</taxon>
        <taxon>Kitasatosporales</taxon>
        <taxon>Streptomycetaceae</taxon>
        <taxon>Streptantibioticus</taxon>
    </lineage>
</organism>
<sequence>MTTACHLRTDRLLIRRTVRSLPAAVHVRALRLIGIPDPVTATHVRTTPDAVRRAAAIRPIGWDVERRLLAIPILPCGRLTAPTRSLGTRRRLAALMWKGWPPSAMADALGWQSAYIDWVLEGESTTRPITVFDRLKAATLYDHWWNACPEDHGVPGNVAHATRRTAVERGYASPLAWDDDRIEDPRARAQHGWQGGESRIVDHAAVIRALEGERVPLHLWDRAAAIEYGTRRRRMDRSAIALALGMKPQSVGRSWERIKAAAKARGETWPYDPTWALDRDNDAHRTVDLADMPGPHPADLQTAPAAPRPARIRRTTRPSSRGSPCAAGPDASTW</sequence>
<dbReference type="KEGG" id="scy:SCATT_06280"/>
<dbReference type="OrthoDB" id="4551696at2"/>
<dbReference type="Proteomes" id="UP000007842">
    <property type="component" value="Chromosome"/>
</dbReference>
<dbReference type="AlphaFoldDB" id="F8JT56"/>
<evidence type="ECO:0000313" key="3">
    <source>
        <dbReference type="Proteomes" id="UP000007842"/>
    </source>
</evidence>
<evidence type="ECO:0000256" key="1">
    <source>
        <dbReference type="SAM" id="MobiDB-lite"/>
    </source>
</evidence>
<dbReference type="PATRIC" id="fig|1003195.29.peg.628"/>
<feature type="region of interest" description="Disordered" evidence="1">
    <location>
        <begin position="290"/>
        <end position="334"/>
    </location>
</feature>
<gene>
    <name evidence="2" type="ordered locus">SCATT_06280</name>
</gene>
<dbReference type="KEGG" id="sct:SCAT_0620"/>
<dbReference type="STRING" id="1003195.SCATT_06280"/>
<evidence type="ECO:0000313" key="2">
    <source>
        <dbReference type="EMBL" id="AEW92999.1"/>
    </source>
</evidence>
<protein>
    <submittedName>
        <fullName evidence="2">Uncharacterized protein</fullName>
    </submittedName>
</protein>
<keyword evidence="3" id="KW-1185">Reference proteome</keyword>
<name>F8JT56_STREN</name>
<proteinExistence type="predicted"/>
<accession>G8WTB6</accession>
<dbReference type="EMBL" id="CP003219">
    <property type="protein sequence ID" value="AEW92999.1"/>
    <property type="molecule type" value="Genomic_DNA"/>
</dbReference>
<dbReference type="HOGENOM" id="CLU_831312_0_0_11"/>
<dbReference type="RefSeq" id="WP_014141396.1">
    <property type="nucleotide sequence ID" value="NC_016111.1"/>
</dbReference>
<reference evidence="3" key="1">
    <citation type="submission" date="2011-12" db="EMBL/GenBank/DDBJ databases">
        <title>Complete genome sequence of Streptomyces cattleya strain DSM 46488.</title>
        <authorList>
            <person name="Ou H.-Y."/>
            <person name="Li P."/>
            <person name="Zhao C."/>
            <person name="O'Hagan D."/>
            <person name="Deng Z."/>
        </authorList>
    </citation>
    <scope>NUCLEOTIDE SEQUENCE [LARGE SCALE GENOMIC DNA]</scope>
    <source>
        <strain evidence="3">ATCC 35852 / DSM 46488 / JCM 4925 / NBRC 14057 / NRRL 8057</strain>
    </source>
</reference>